<keyword evidence="2" id="KW-1185">Reference proteome</keyword>
<accession>A0A327VQZ4</accession>
<name>A0A327VQZ4_9BACT</name>
<dbReference type="AlphaFoldDB" id="A0A327VQZ4"/>
<protein>
    <submittedName>
        <fullName evidence="1">Uncharacterized protein</fullName>
    </submittedName>
</protein>
<proteinExistence type="predicted"/>
<sequence>MRKGIEIAETYFTELDHNAALVILDRLRQKFERD</sequence>
<evidence type="ECO:0000313" key="2">
    <source>
        <dbReference type="Proteomes" id="UP000249819"/>
    </source>
</evidence>
<organism evidence="1 2">
    <name type="scientific">Chitinophaga dinghuensis</name>
    <dbReference type="NCBI Taxonomy" id="1539050"/>
    <lineage>
        <taxon>Bacteria</taxon>
        <taxon>Pseudomonadati</taxon>
        <taxon>Bacteroidota</taxon>
        <taxon>Chitinophagia</taxon>
        <taxon>Chitinophagales</taxon>
        <taxon>Chitinophagaceae</taxon>
        <taxon>Chitinophaga</taxon>
    </lineage>
</organism>
<dbReference type="EMBL" id="QLMA01000007">
    <property type="protein sequence ID" value="RAJ77611.1"/>
    <property type="molecule type" value="Genomic_DNA"/>
</dbReference>
<evidence type="ECO:0000313" key="1">
    <source>
        <dbReference type="EMBL" id="RAJ77611.1"/>
    </source>
</evidence>
<dbReference type="Proteomes" id="UP000249819">
    <property type="component" value="Unassembled WGS sequence"/>
</dbReference>
<gene>
    <name evidence="1" type="ORF">CLV59_107380</name>
</gene>
<reference evidence="1 2" key="1">
    <citation type="submission" date="2018-06" db="EMBL/GenBank/DDBJ databases">
        <title>Genomic Encyclopedia of Archaeal and Bacterial Type Strains, Phase II (KMG-II): from individual species to whole genera.</title>
        <authorList>
            <person name="Goeker M."/>
        </authorList>
    </citation>
    <scope>NUCLEOTIDE SEQUENCE [LARGE SCALE GENOMIC DNA]</scope>
    <source>
        <strain evidence="1 2">DSM 29821</strain>
    </source>
</reference>
<comment type="caution">
    <text evidence="1">The sequence shown here is derived from an EMBL/GenBank/DDBJ whole genome shotgun (WGS) entry which is preliminary data.</text>
</comment>